<dbReference type="Pfam" id="PF12833">
    <property type="entry name" value="HTH_18"/>
    <property type="match status" value="1"/>
</dbReference>
<sequence length="366" mass="41071">MPIFMDVHIVPGVKAKDVAEAHRLDLLHQHEHGCNCMTYWIDEARESIFCLIDAPDKNAVAEMHSKAHGLIPNKIIEVNSNLVEAFLGRIYDPTDAPVSNNGLKVFADPSFRILLVTKTADPVLLKHQFGDEQAGELLSAHTSIIRKNILAQGGREVEHEGSGFVVSFSSAAKAVDCALSVRKELPSSIAEQIDLRIAVNAGEPVERSEHLFGETIEFATNMCRIAKEGKIAIASAVKELIAEDIFQKERKYFLNLLPPEEHLLKLLFSKLEENWQDADFDLSDYCNATAMSSSQLYRKTIALTSLPPNSLLKDFRLHKAKDLMRKKYYNIAQITFDSGFTSASYFTKCFKKKYGLLPMTYLELLH</sequence>
<keyword evidence="2" id="KW-1185">Reference proteome</keyword>
<dbReference type="InterPro" id="IPR009057">
    <property type="entry name" value="Homeodomain-like_sf"/>
</dbReference>
<evidence type="ECO:0000313" key="1">
    <source>
        <dbReference type="EMBL" id="BAU52702.1"/>
    </source>
</evidence>
<dbReference type="PRINTS" id="PR00032">
    <property type="entry name" value="HTHARAC"/>
</dbReference>
<dbReference type="Proteomes" id="UP000218263">
    <property type="component" value="Chromosome"/>
</dbReference>
<dbReference type="KEGG" id="mgot:MgSA37_00864"/>
<gene>
    <name evidence="1" type="ORF">MgSA37_00864</name>
</gene>
<dbReference type="GO" id="GO:0009190">
    <property type="term" value="P:cyclic nucleotide biosynthetic process"/>
    <property type="evidence" value="ECO:0007669"/>
    <property type="project" value="InterPro"/>
</dbReference>
<reference evidence="1 2" key="1">
    <citation type="submission" date="2015-12" db="EMBL/GenBank/DDBJ databases">
        <title>Genome sequence of Mucilaginibacter gotjawali.</title>
        <authorList>
            <person name="Lee J.S."/>
            <person name="Lee K.C."/>
            <person name="Kim K.K."/>
            <person name="Lee B.W."/>
        </authorList>
    </citation>
    <scope>NUCLEOTIDE SEQUENCE [LARGE SCALE GENOMIC DNA]</scope>
    <source>
        <strain evidence="1 2">SA3-7</strain>
    </source>
</reference>
<dbReference type="InterPro" id="IPR001054">
    <property type="entry name" value="A/G_cyclase"/>
</dbReference>
<dbReference type="PROSITE" id="PS00041">
    <property type="entry name" value="HTH_ARAC_FAMILY_1"/>
    <property type="match status" value="1"/>
</dbReference>
<dbReference type="GO" id="GO:0035556">
    <property type="term" value="P:intracellular signal transduction"/>
    <property type="evidence" value="ECO:0007669"/>
    <property type="project" value="InterPro"/>
</dbReference>
<dbReference type="GO" id="GO:0043565">
    <property type="term" value="F:sequence-specific DNA binding"/>
    <property type="evidence" value="ECO:0007669"/>
    <property type="project" value="InterPro"/>
</dbReference>
<dbReference type="PROSITE" id="PS50125">
    <property type="entry name" value="GUANYLATE_CYCLASE_2"/>
    <property type="match status" value="1"/>
</dbReference>
<dbReference type="InterPro" id="IPR020449">
    <property type="entry name" value="Tscrpt_reg_AraC-type_HTH"/>
</dbReference>
<dbReference type="SUPFAM" id="SSF46689">
    <property type="entry name" value="Homeodomain-like"/>
    <property type="match status" value="1"/>
</dbReference>
<dbReference type="GO" id="GO:0004016">
    <property type="term" value="F:adenylate cyclase activity"/>
    <property type="evidence" value="ECO:0007669"/>
    <property type="project" value="UniProtKB-ARBA"/>
</dbReference>
<dbReference type="SUPFAM" id="SSF55073">
    <property type="entry name" value="Nucleotide cyclase"/>
    <property type="match status" value="1"/>
</dbReference>
<protein>
    <submittedName>
        <fullName evidence="1">Transcriptional activator FtrA</fullName>
    </submittedName>
</protein>
<dbReference type="InterPro" id="IPR029787">
    <property type="entry name" value="Nucleotide_cyclase"/>
</dbReference>
<dbReference type="EMBL" id="AP017313">
    <property type="protein sequence ID" value="BAU52702.1"/>
    <property type="molecule type" value="Genomic_DNA"/>
</dbReference>
<dbReference type="PANTHER" id="PTHR43280">
    <property type="entry name" value="ARAC-FAMILY TRANSCRIPTIONAL REGULATOR"/>
    <property type="match status" value="1"/>
</dbReference>
<dbReference type="Gene3D" id="3.30.70.3090">
    <property type="entry name" value="ORF SCO4226, nickel-binding ferredoxin-like monomer"/>
    <property type="match status" value="1"/>
</dbReference>
<dbReference type="Gene3D" id="3.30.70.1230">
    <property type="entry name" value="Nucleotide cyclase"/>
    <property type="match status" value="1"/>
</dbReference>
<dbReference type="PANTHER" id="PTHR43280:SF2">
    <property type="entry name" value="HTH-TYPE TRANSCRIPTIONAL REGULATOR EXSA"/>
    <property type="match status" value="1"/>
</dbReference>
<dbReference type="AlphaFoldDB" id="A0A110B1H8"/>
<dbReference type="SMART" id="SM00342">
    <property type="entry name" value="HTH_ARAC"/>
    <property type="match status" value="1"/>
</dbReference>
<dbReference type="InterPro" id="IPR018060">
    <property type="entry name" value="HTH_AraC"/>
</dbReference>
<dbReference type="GO" id="GO:0003700">
    <property type="term" value="F:DNA-binding transcription factor activity"/>
    <property type="evidence" value="ECO:0007669"/>
    <property type="project" value="InterPro"/>
</dbReference>
<organism evidence="1 2">
    <name type="scientific">Mucilaginibacter gotjawali</name>
    <dbReference type="NCBI Taxonomy" id="1550579"/>
    <lineage>
        <taxon>Bacteria</taxon>
        <taxon>Pseudomonadati</taxon>
        <taxon>Bacteroidota</taxon>
        <taxon>Sphingobacteriia</taxon>
        <taxon>Sphingobacteriales</taxon>
        <taxon>Sphingobacteriaceae</taxon>
        <taxon>Mucilaginibacter</taxon>
    </lineage>
</organism>
<dbReference type="Gene3D" id="1.10.10.60">
    <property type="entry name" value="Homeodomain-like"/>
    <property type="match status" value="1"/>
</dbReference>
<dbReference type="InterPro" id="IPR042557">
    <property type="entry name" value="SCO4226"/>
</dbReference>
<dbReference type="Pfam" id="PF14026">
    <property type="entry name" value="SCO4226-like"/>
    <property type="match status" value="1"/>
</dbReference>
<dbReference type="InterPro" id="IPR018062">
    <property type="entry name" value="HTH_AraC-typ_CS"/>
</dbReference>
<evidence type="ECO:0000313" key="2">
    <source>
        <dbReference type="Proteomes" id="UP000218263"/>
    </source>
</evidence>
<dbReference type="InterPro" id="IPR025336">
    <property type="entry name" value="SCO4226-like"/>
</dbReference>
<accession>A0A110B1H8</accession>
<dbReference type="OrthoDB" id="2585681at2"/>
<dbReference type="PROSITE" id="PS01124">
    <property type="entry name" value="HTH_ARAC_FAMILY_2"/>
    <property type="match status" value="1"/>
</dbReference>
<dbReference type="RefSeq" id="WP_096349998.1">
    <property type="nucleotide sequence ID" value="NZ_AP017313.1"/>
</dbReference>
<name>A0A110B1H8_9SPHI</name>
<proteinExistence type="predicted"/>